<name>A0A098G6J5_9GAMM</name>
<keyword evidence="1" id="KW-0732">Signal</keyword>
<feature type="chain" id="PRO_5001935503" description="Outer membrane protein beta-barrel domain-containing protein" evidence="1">
    <location>
        <begin position="20"/>
        <end position="254"/>
    </location>
</feature>
<dbReference type="HOGENOM" id="CLU_1106074_0_0_6"/>
<gene>
    <name evidence="2" type="ORF">LFA_1729</name>
</gene>
<keyword evidence="3" id="KW-1185">Reference proteome</keyword>
<evidence type="ECO:0000256" key="1">
    <source>
        <dbReference type="SAM" id="SignalP"/>
    </source>
</evidence>
<evidence type="ECO:0008006" key="4">
    <source>
        <dbReference type="Google" id="ProtNLM"/>
    </source>
</evidence>
<dbReference type="OrthoDB" id="5642268at2"/>
<proteinExistence type="predicted"/>
<dbReference type="RefSeq" id="WP_052673893.1">
    <property type="nucleotide sequence ID" value="NZ_LN614827.1"/>
</dbReference>
<dbReference type="STRING" id="1212491.LFA_1729"/>
<dbReference type="AlphaFoldDB" id="A0A098G6J5"/>
<dbReference type="EMBL" id="LN614827">
    <property type="protein sequence ID" value="CEG57135.1"/>
    <property type="molecule type" value="Genomic_DNA"/>
</dbReference>
<organism evidence="2 3">
    <name type="scientific">Legionella fallonii LLAP-10</name>
    <dbReference type="NCBI Taxonomy" id="1212491"/>
    <lineage>
        <taxon>Bacteria</taxon>
        <taxon>Pseudomonadati</taxon>
        <taxon>Pseudomonadota</taxon>
        <taxon>Gammaproteobacteria</taxon>
        <taxon>Legionellales</taxon>
        <taxon>Legionellaceae</taxon>
        <taxon>Legionella</taxon>
    </lineage>
</organism>
<reference evidence="3" key="1">
    <citation type="submission" date="2014-09" db="EMBL/GenBank/DDBJ databases">
        <authorList>
            <person name="Gomez-Valero L."/>
        </authorList>
    </citation>
    <scope>NUCLEOTIDE SEQUENCE [LARGE SCALE GENOMIC DNA]</scope>
    <source>
        <strain evidence="3">ATCC700992</strain>
    </source>
</reference>
<dbReference type="KEGG" id="lfa:LFA_1729"/>
<evidence type="ECO:0000313" key="3">
    <source>
        <dbReference type="Proteomes" id="UP000032430"/>
    </source>
</evidence>
<dbReference type="Proteomes" id="UP000032430">
    <property type="component" value="Chromosome I"/>
</dbReference>
<feature type="signal peptide" evidence="1">
    <location>
        <begin position="1"/>
        <end position="19"/>
    </location>
</feature>
<protein>
    <recommendedName>
        <fullName evidence="4">Outer membrane protein beta-barrel domain-containing protein</fullName>
    </recommendedName>
</protein>
<accession>A0A098G6J5</accession>
<sequence>MKKNLLCGALALTTGLAYSNQLITTSSQSAHLTSIFSVLKQGHVLAQAGGYWSNQGKTQHINIEGLIGDDFTVTQHNGSNGVVGLGYYIDSQRFERFHLSYGLNGFYLPKAYVAGDVVQESLFTNLSYRYDTTNYPVYLVAKSIIPLPEKQSALTVDVGIGPNWMHTEGFAESSLDGGITIPDNAFAGRTTTTFSVTVGAGIQLANVFGKAPLECGYRFFYLGQGRFDRKTEQLIDTLHTGDAYANAVLCAVRI</sequence>
<evidence type="ECO:0000313" key="2">
    <source>
        <dbReference type="EMBL" id="CEG57135.1"/>
    </source>
</evidence>